<feature type="binding site" evidence="7">
    <location>
        <position position="346"/>
    </location>
    <ligand>
        <name>substrate</name>
    </ligand>
</feature>
<dbReference type="GO" id="GO:0004345">
    <property type="term" value="F:glucose-6-phosphate dehydrogenase activity"/>
    <property type="evidence" value="ECO:0007669"/>
    <property type="project" value="UniProtKB-UniRule"/>
</dbReference>
<evidence type="ECO:0000256" key="6">
    <source>
        <dbReference type="ARBA" id="ARBA00023277"/>
    </source>
</evidence>
<sequence length="492" mass="55082">MSTSNEQANQHNDGLPLDMTIFGGMGDLAMRKLLPALYMAFLHGNLPPSTRILSTGRQDYDRAAYLAFVEEHSRSFISAANFNEKSWAGFLDLLVYVRLDVSNAEIFDTLKAASRDGAQRVFYLATAPALFTTICDKLAATGLVDANARVVLEKPLGRDLASAVEINEAVGKHFAESQIYRIDHYLGKETVQNLMVLRFGNSILEPLWRAPNISSVQITVAEEVGVGSRAGFYDSAGAMRDMVQNHLMQLLCIVAMEPPTSLSPDAVRDEKLKVIRSLRRMTLADIARDTVRGQYTRGVSGNQEVKGYHEESNVPAQSHTETFVALRAHIDTWRWSKVPFYLRTGKRMARRSSKIVIEFANPPFPLFPETPGGVANRLVIELQPEEAIKLQIFAKQPGSGMQMQQVALNLDLQSAFQQRRAEAYERLLIDVVRGRLTHFMRRDELEAAWEWVEPIINGWETLNEKPHPYAAGSWGPAESFALLARDGFGWVE</sequence>
<evidence type="ECO:0000256" key="7">
    <source>
        <dbReference type="HAMAP-Rule" id="MF_00966"/>
    </source>
</evidence>
<evidence type="ECO:0000259" key="8">
    <source>
        <dbReference type="Pfam" id="PF00479"/>
    </source>
</evidence>
<dbReference type="SUPFAM" id="SSF51735">
    <property type="entry name" value="NAD(P)-binding Rossmann-fold domains"/>
    <property type="match status" value="1"/>
</dbReference>
<dbReference type="InterPro" id="IPR022674">
    <property type="entry name" value="G6P_DH_NAD-bd"/>
</dbReference>
<feature type="binding site" evidence="7">
    <location>
        <position position="222"/>
    </location>
    <ligand>
        <name>substrate</name>
    </ligand>
</feature>
<evidence type="ECO:0000256" key="2">
    <source>
        <dbReference type="ARBA" id="ARBA00009975"/>
    </source>
</evidence>
<dbReference type="InterPro" id="IPR019796">
    <property type="entry name" value="G6P_DH_AS"/>
</dbReference>
<dbReference type="InterPro" id="IPR001282">
    <property type="entry name" value="G6P_DH"/>
</dbReference>
<comment type="similarity">
    <text evidence="2 7">Belongs to the glucose-6-phosphate dehydrogenase family.</text>
</comment>
<feature type="binding site" evidence="7">
    <location>
        <position position="154"/>
    </location>
    <ligand>
        <name>NADP(+)</name>
        <dbReference type="ChEBI" id="CHEBI:58349"/>
    </ligand>
</feature>
<dbReference type="GO" id="GO:0005829">
    <property type="term" value="C:cytosol"/>
    <property type="evidence" value="ECO:0007669"/>
    <property type="project" value="TreeGrafter"/>
</dbReference>
<feature type="binding site" evidence="7">
    <location>
        <begin position="100"/>
        <end position="101"/>
    </location>
    <ligand>
        <name>NADP(+)</name>
        <dbReference type="ChEBI" id="CHEBI:58349"/>
    </ligand>
</feature>
<feature type="active site" description="Proton acceptor" evidence="7">
    <location>
        <position position="246"/>
    </location>
</feature>
<evidence type="ECO:0000259" key="9">
    <source>
        <dbReference type="Pfam" id="PF02781"/>
    </source>
</evidence>
<dbReference type="GO" id="GO:0006006">
    <property type="term" value="P:glucose metabolic process"/>
    <property type="evidence" value="ECO:0007669"/>
    <property type="project" value="UniProtKB-KW"/>
</dbReference>
<name>A0A1S2N6T8_9BURK</name>
<dbReference type="Gene3D" id="3.40.50.720">
    <property type="entry name" value="NAD(P)-binding Rossmann-like Domain"/>
    <property type="match status" value="1"/>
</dbReference>
<dbReference type="Gene3D" id="3.30.360.10">
    <property type="entry name" value="Dihydrodipicolinate Reductase, domain 2"/>
    <property type="match status" value="1"/>
</dbReference>
<dbReference type="GO" id="GO:0050661">
    <property type="term" value="F:NADP binding"/>
    <property type="evidence" value="ECO:0007669"/>
    <property type="project" value="UniProtKB-UniRule"/>
</dbReference>
<evidence type="ECO:0000256" key="3">
    <source>
        <dbReference type="ARBA" id="ARBA00022526"/>
    </source>
</evidence>
<comment type="caution">
    <text evidence="10">The sequence shown here is derived from an EMBL/GenBank/DDBJ whole genome shotgun (WGS) entry which is preliminary data.</text>
</comment>
<gene>
    <name evidence="7 10" type="primary">zwf</name>
    <name evidence="10" type="ORF">LO55_3808</name>
</gene>
<comment type="catalytic activity">
    <reaction evidence="7">
        <text>D-glucose 6-phosphate + NADP(+) = 6-phospho-D-glucono-1,5-lactone + NADPH + H(+)</text>
        <dbReference type="Rhea" id="RHEA:15841"/>
        <dbReference type="ChEBI" id="CHEBI:15378"/>
        <dbReference type="ChEBI" id="CHEBI:57783"/>
        <dbReference type="ChEBI" id="CHEBI:57955"/>
        <dbReference type="ChEBI" id="CHEBI:58349"/>
        <dbReference type="ChEBI" id="CHEBI:61548"/>
        <dbReference type="EC" id="1.1.1.49"/>
    </reaction>
</comment>
<feature type="binding site" evidence="7">
    <location>
        <position position="188"/>
    </location>
    <ligand>
        <name>substrate</name>
    </ligand>
</feature>
<dbReference type="InterPro" id="IPR036291">
    <property type="entry name" value="NAD(P)-bd_dom_sf"/>
</dbReference>
<feature type="binding site" evidence="7">
    <location>
        <position position="184"/>
    </location>
    <ligand>
        <name>substrate</name>
    </ligand>
</feature>
<feature type="binding site" evidence="7">
    <location>
        <position position="241"/>
    </location>
    <ligand>
        <name>substrate</name>
    </ligand>
</feature>
<evidence type="ECO:0000313" key="11">
    <source>
        <dbReference type="Proteomes" id="UP000180246"/>
    </source>
</evidence>
<dbReference type="PROSITE" id="PS00069">
    <property type="entry name" value="G6P_DEHYDROGENASE"/>
    <property type="match status" value="1"/>
</dbReference>
<accession>A0A1S2N6T8</accession>
<dbReference type="EC" id="1.1.1.49" evidence="7"/>
<dbReference type="PANTHER" id="PTHR23429">
    <property type="entry name" value="GLUCOSE-6-PHOSPHATE 1-DEHYDROGENASE G6PD"/>
    <property type="match status" value="1"/>
</dbReference>
<dbReference type="AlphaFoldDB" id="A0A1S2N6T8"/>
<dbReference type="EMBL" id="JRYB01000001">
    <property type="protein sequence ID" value="OIJ40002.1"/>
    <property type="molecule type" value="Genomic_DNA"/>
</dbReference>
<comment type="function">
    <text evidence="7">Catalyzes the oxidation of glucose 6-phosphate to 6-phosphogluconolactone.</text>
</comment>
<reference evidence="10 11" key="1">
    <citation type="submission" date="2014-10" db="EMBL/GenBank/DDBJ databases">
        <authorList>
            <person name="Seo M.-J."/>
            <person name="Seok Y.J."/>
            <person name="Cha I.-T."/>
        </authorList>
    </citation>
    <scope>NUCLEOTIDE SEQUENCE [LARGE SCALE GENOMIC DNA]</scope>
    <source>
        <strain evidence="10 11">NEU</strain>
    </source>
</reference>
<feature type="domain" description="Glucose-6-phosphate dehydrogenase NAD-binding" evidence="8">
    <location>
        <begin position="21"/>
        <end position="193"/>
    </location>
</feature>
<dbReference type="HAMAP" id="MF_00966">
    <property type="entry name" value="G6PD"/>
    <property type="match status" value="1"/>
</dbReference>
<dbReference type="UniPathway" id="UPA00115">
    <property type="reaction ID" value="UER00408"/>
</dbReference>
<dbReference type="Pfam" id="PF00479">
    <property type="entry name" value="G6PD_N"/>
    <property type="match status" value="1"/>
</dbReference>
<evidence type="ECO:0000256" key="5">
    <source>
        <dbReference type="ARBA" id="ARBA00023002"/>
    </source>
</evidence>
<dbReference type="Pfam" id="PF02781">
    <property type="entry name" value="G6PD_C"/>
    <property type="match status" value="1"/>
</dbReference>
<proteinExistence type="inferred from homology"/>
<keyword evidence="4 7" id="KW-0521">NADP</keyword>
<protein>
    <recommendedName>
        <fullName evidence="7">Glucose-6-phosphate 1-dehydrogenase</fullName>
        <shortName evidence="7">G6PD</shortName>
        <ecNumber evidence="7">1.1.1.49</ecNumber>
    </recommendedName>
</protein>
<dbReference type="RefSeq" id="WP_071362656.1">
    <property type="nucleotide sequence ID" value="NZ_JRYB01000001.1"/>
</dbReference>
<feature type="binding site" evidence="7">
    <location>
        <position position="57"/>
    </location>
    <ligand>
        <name>NADP(+)</name>
        <dbReference type="ChEBI" id="CHEBI:58349"/>
    </ligand>
</feature>
<feature type="domain" description="Glucose-6-phosphate dehydrogenase C-terminal" evidence="9">
    <location>
        <begin position="195"/>
        <end position="490"/>
    </location>
</feature>
<dbReference type="PRINTS" id="PR00079">
    <property type="entry name" value="G6PDHDRGNASE"/>
</dbReference>
<keyword evidence="6 7" id="KW-0119">Carbohydrate metabolism</keyword>
<keyword evidence="5 7" id="KW-0560">Oxidoreductase</keyword>
<dbReference type="Proteomes" id="UP000180246">
    <property type="component" value="Unassembled WGS sequence"/>
</dbReference>
<evidence type="ECO:0000256" key="4">
    <source>
        <dbReference type="ARBA" id="ARBA00022857"/>
    </source>
</evidence>
<organism evidence="10 11">
    <name type="scientific">Massilia timonae</name>
    <dbReference type="NCBI Taxonomy" id="47229"/>
    <lineage>
        <taxon>Bacteria</taxon>
        <taxon>Pseudomonadati</taxon>
        <taxon>Pseudomonadota</taxon>
        <taxon>Betaproteobacteria</taxon>
        <taxon>Burkholderiales</taxon>
        <taxon>Oxalobacteraceae</taxon>
        <taxon>Telluria group</taxon>
        <taxon>Massilia</taxon>
    </lineage>
</organism>
<comment type="pathway">
    <text evidence="1 7">Carbohydrate degradation; pentose phosphate pathway; D-ribulose 5-phosphate from D-glucose 6-phosphate (oxidative stage): step 1/3.</text>
</comment>
<evidence type="ECO:0000313" key="10">
    <source>
        <dbReference type="EMBL" id="OIJ40002.1"/>
    </source>
</evidence>
<evidence type="ECO:0000256" key="1">
    <source>
        <dbReference type="ARBA" id="ARBA00004937"/>
    </source>
</evidence>
<comment type="caution">
    <text evidence="7">Lacks conserved residue(s) required for the propagation of feature annotation.</text>
</comment>
<keyword evidence="3 7" id="KW-0313">Glucose metabolism</keyword>
<dbReference type="NCBIfam" id="TIGR00871">
    <property type="entry name" value="zwf"/>
    <property type="match status" value="1"/>
</dbReference>
<dbReference type="InterPro" id="IPR022675">
    <property type="entry name" value="G6P_DH_C"/>
</dbReference>
<dbReference type="GO" id="GO:0009051">
    <property type="term" value="P:pentose-phosphate shunt, oxidative branch"/>
    <property type="evidence" value="ECO:0007669"/>
    <property type="project" value="TreeGrafter"/>
</dbReference>
<dbReference type="PANTHER" id="PTHR23429:SF0">
    <property type="entry name" value="GLUCOSE-6-PHOSPHATE 1-DEHYDROGENASE"/>
    <property type="match status" value="1"/>
</dbReference>
<dbReference type="SUPFAM" id="SSF55347">
    <property type="entry name" value="Glyceraldehyde-3-phosphate dehydrogenase-like, C-terminal domain"/>
    <property type="match status" value="1"/>
</dbReference>
<dbReference type="PIRSF" id="PIRSF000110">
    <property type="entry name" value="G6PD"/>
    <property type="match status" value="1"/>
</dbReference>